<organism evidence="1">
    <name type="scientific">marine metagenome</name>
    <dbReference type="NCBI Taxonomy" id="408172"/>
    <lineage>
        <taxon>unclassified sequences</taxon>
        <taxon>metagenomes</taxon>
        <taxon>ecological metagenomes</taxon>
    </lineage>
</organism>
<accession>A0A382TV73</accession>
<sequence length="154" mass="17314">VATRFDRLSDILSVRRGDIIRKSDRSELFTGLSVGNTPQKGINWLGTPPDYLQVIVRCEKRSGYSDRWIDESDGMFLYYLMVTNRGKPSASINYDSKENRALLDQAEHGAPVLLMTDPGGNSSVLEIEGRFELVQTHHDNPIHPAPDSVILRKT</sequence>
<evidence type="ECO:0000313" key="1">
    <source>
        <dbReference type="EMBL" id="SVD25338.1"/>
    </source>
</evidence>
<proteinExistence type="predicted"/>
<name>A0A382TV73_9ZZZZ</name>
<dbReference type="AlphaFoldDB" id="A0A382TV73"/>
<protein>
    <submittedName>
        <fullName evidence="1">Uncharacterized protein</fullName>
    </submittedName>
</protein>
<dbReference type="EMBL" id="UINC01139035">
    <property type="protein sequence ID" value="SVD25338.1"/>
    <property type="molecule type" value="Genomic_DNA"/>
</dbReference>
<feature type="non-terminal residue" evidence="1">
    <location>
        <position position="1"/>
    </location>
</feature>
<reference evidence="1" key="1">
    <citation type="submission" date="2018-05" db="EMBL/GenBank/DDBJ databases">
        <authorList>
            <person name="Lanie J.A."/>
            <person name="Ng W.-L."/>
            <person name="Kazmierczak K.M."/>
            <person name="Andrzejewski T.M."/>
            <person name="Davidsen T.M."/>
            <person name="Wayne K.J."/>
            <person name="Tettelin H."/>
            <person name="Glass J.I."/>
            <person name="Rusch D."/>
            <person name="Podicherti R."/>
            <person name="Tsui H.-C.T."/>
            <person name="Winkler M.E."/>
        </authorList>
    </citation>
    <scope>NUCLEOTIDE SEQUENCE</scope>
</reference>
<gene>
    <name evidence="1" type="ORF">METZ01_LOCUS378192</name>
</gene>
<feature type="non-terminal residue" evidence="1">
    <location>
        <position position="154"/>
    </location>
</feature>